<feature type="domain" description="F-box" evidence="1">
    <location>
        <begin position="2"/>
        <end position="38"/>
    </location>
</feature>
<dbReference type="InterPro" id="IPR001810">
    <property type="entry name" value="F-box_dom"/>
</dbReference>
<evidence type="ECO:0000313" key="3">
    <source>
        <dbReference type="Proteomes" id="UP000075243"/>
    </source>
</evidence>
<name>A0A151SPM0_CAJCA</name>
<evidence type="ECO:0000313" key="2">
    <source>
        <dbReference type="EMBL" id="KYP56701.1"/>
    </source>
</evidence>
<sequence length="207" mass="23374">RTDRLSRLPDEIIHRVLSFVDAVSAVQTSVLSKRWKKLWTSLPVLNFNSSSFHHPLLFHSFIHHFMSHRDSSTNLYALNFSCNDELDDGHVVDSIIDHLTLSPTIQFLTIYAECPEANLPQVSLCQSLTTLKPADICNEATTFDFVSLQGFYLFDCRFECGAEETLDLFKGCVNLKCFCLHDCLCYGSVKSFKISAPHLECLGDESG</sequence>
<protein>
    <submittedName>
        <fullName evidence="2">FBD-associated F-box protein At5g56820 family</fullName>
    </submittedName>
</protein>
<gene>
    <name evidence="2" type="ORF">KK1_002946</name>
</gene>
<dbReference type="SMART" id="SM00256">
    <property type="entry name" value="FBOX"/>
    <property type="match status" value="1"/>
</dbReference>
<keyword evidence="3" id="KW-1185">Reference proteome</keyword>
<feature type="non-terminal residue" evidence="2">
    <location>
        <position position="1"/>
    </location>
</feature>
<dbReference type="OMA" id="FTCHDEL"/>
<reference evidence="2 3" key="1">
    <citation type="journal article" date="2012" name="Nat. Biotechnol.">
        <title>Draft genome sequence of pigeonpea (Cajanus cajan), an orphan legume crop of resource-poor farmers.</title>
        <authorList>
            <person name="Varshney R.K."/>
            <person name="Chen W."/>
            <person name="Li Y."/>
            <person name="Bharti A.K."/>
            <person name="Saxena R.K."/>
            <person name="Schlueter J.A."/>
            <person name="Donoghue M.T."/>
            <person name="Azam S."/>
            <person name="Fan G."/>
            <person name="Whaley A.M."/>
            <person name="Farmer A.D."/>
            <person name="Sheridan J."/>
            <person name="Iwata A."/>
            <person name="Tuteja R."/>
            <person name="Penmetsa R.V."/>
            <person name="Wu W."/>
            <person name="Upadhyaya H.D."/>
            <person name="Yang S.P."/>
            <person name="Shah T."/>
            <person name="Saxena K.B."/>
            <person name="Michael T."/>
            <person name="McCombie W.R."/>
            <person name="Yang B."/>
            <person name="Zhang G."/>
            <person name="Yang H."/>
            <person name="Wang J."/>
            <person name="Spillane C."/>
            <person name="Cook D.R."/>
            <person name="May G.D."/>
            <person name="Xu X."/>
            <person name="Jackson S.A."/>
        </authorList>
    </citation>
    <scope>NUCLEOTIDE SEQUENCE [LARGE SCALE GENOMIC DNA]</scope>
    <source>
        <strain evidence="3">cv. Asha</strain>
    </source>
</reference>
<dbReference type="EMBL" id="CM003613">
    <property type="protein sequence ID" value="KYP56701.1"/>
    <property type="molecule type" value="Genomic_DNA"/>
</dbReference>
<proteinExistence type="predicted"/>
<dbReference type="Gramene" id="C.cajan_02878.t">
    <property type="protein sequence ID" value="C.cajan_02878.t.cds1"/>
    <property type="gene ID" value="C.cajan_02878"/>
</dbReference>
<dbReference type="Gene3D" id="1.20.1280.50">
    <property type="match status" value="1"/>
</dbReference>
<evidence type="ECO:0000259" key="1">
    <source>
        <dbReference type="PROSITE" id="PS50181"/>
    </source>
</evidence>
<dbReference type="PROSITE" id="PS50181">
    <property type="entry name" value="FBOX"/>
    <property type="match status" value="1"/>
</dbReference>
<dbReference type="Pfam" id="PF00646">
    <property type="entry name" value="F-box"/>
    <property type="match status" value="1"/>
</dbReference>
<dbReference type="STRING" id="3821.A0A151SPM0"/>
<organism evidence="2 3">
    <name type="scientific">Cajanus cajan</name>
    <name type="common">Pigeon pea</name>
    <name type="synonym">Cajanus indicus</name>
    <dbReference type="NCBI Taxonomy" id="3821"/>
    <lineage>
        <taxon>Eukaryota</taxon>
        <taxon>Viridiplantae</taxon>
        <taxon>Streptophyta</taxon>
        <taxon>Embryophyta</taxon>
        <taxon>Tracheophyta</taxon>
        <taxon>Spermatophyta</taxon>
        <taxon>Magnoliopsida</taxon>
        <taxon>eudicotyledons</taxon>
        <taxon>Gunneridae</taxon>
        <taxon>Pentapetalae</taxon>
        <taxon>rosids</taxon>
        <taxon>fabids</taxon>
        <taxon>Fabales</taxon>
        <taxon>Fabaceae</taxon>
        <taxon>Papilionoideae</taxon>
        <taxon>50 kb inversion clade</taxon>
        <taxon>NPAAA clade</taxon>
        <taxon>indigoferoid/millettioid clade</taxon>
        <taxon>Phaseoleae</taxon>
        <taxon>Cajanus</taxon>
    </lineage>
</organism>
<dbReference type="InterPro" id="IPR036047">
    <property type="entry name" value="F-box-like_dom_sf"/>
</dbReference>
<dbReference type="CDD" id="cd22160">
    <property type="entry name" value="F-box_AtFBL13-like"/>
    <property type="match status" value="1"/>
</dbReference>
<dbReference type="InterPro" id="IPR053781">
    <property type="entry name" value="F-box_AtFBL13-like"/>
</dbReference>
<accession>A0A151SPM0</accession>
<dbReference type="AlphaFoldDB" id="A0A151SPM0"/>
<dbReference type="PANTHER" id="PTHR32212:SF461">
    <property type="entry name" value="F-BOX DOMAIN-CONTAINING PROTEIN"/>
    <property type="match status" value="1"/>
</dbReference>
<dbReference type="Proteomes" id="UP000075243">
    <property type="component" value="Chromosome 11"/>
</dbReference>
<dbReference type="SUPFAM" id="SSF52047">
    <property type="entry name" value="RNI-like"/>
    <property type="match status" value="1"/>
</dbReference>
<dbReference type="SUPFAM" id="SSF81383">
    <property type="entry name" value="F-box domain"/>
    <property type="match status" value="1"/>
</dbReference>
<dbReference type="PANTHER" id="PTHR32212">
    <property type="entry name" value="CYCLIN-LIKE F-BOX"/>
    <property type="match status" value="1"/>
</dbReference>